<feature type="region of interest" description="Disordered" evidence="1">
    <location>
        <begin position="62"/>
        <end position="103"/>
    </location>
</feature>
<sequence length="163" mass="18525">MEDEAHDEQDHDEEDRDDEDGEEATATAFQDPPRNCSRFCEKQSGIGIALWETQQVLRGSRFSIPSPRAASTDFLRLPSPPLGQQQHQQQQQQQHQQQQHQQQQQRMRRTLLICVLRRILRRACRWAAREGLKRSTLSGGADGDGNADPDPDPEMVIKATAAD</sequence>
<proteinExistence type="predicted"/>
<dbReference type="RefSeq" id="XP_070853014.1">
    <property type="nucleotide sequence ID" value="XM_070996913.1"/>
</dbReference>
<feature type="compositionally biased region" description="Low complexity" evidence="1">
    <location>
        <begin position="84"/>
        <end position="103"/>
    </location>
</feature>
<evidence type="ECO:0000313" key="3">
    <source>
        <dbReference type="RefSeq" id="XP_070853014.1"/>
    </source>
</evidence>
<dbReference type="Proteomes" id="UP001652628">
    <property type="component" value="Chromosome 3"/>
</dbReference>
<feature type="region of interest" description="Disordered" evidence="1">
    <location>
        <begin position="132"/>
        <end position="163"/>
    </location>
</feature>
<organism evidence="2 3">
    <name type="scientific">Drosophila suzukii</name>
    <name type="common">Spotted-wing drosophila fruit fly</name>
    <dbReference type="NCBI Taxonomy" id="28584"/>
    <lineage>
        <taxon>Eukaryota</taxon>
        <taxon>Metazoa</taxon>
        <taxon>Ecdysozoa</taxon>
        <taxon>Arthropoda</taxon>
        <taxon>Hexapoda</taxon>
        <taxon>Insecta</taxon>
        <taxon>Pterygota</taxon>
        <taxon>Neoptera</taxon>
        <taxon>Endopterygota</taxon>
        <taxon>Diptera</taxon>
        <taxon>Brachycera</taxon>
        <taxon>Muscomorpha</taxon>
        <taxon>Ephydroidea</taxon>
        <taxon>Drosophilidae</taxon>
        <taxon>Drosophila</taxon>
        <taxon>Sophophora</taxon>
    </lineage>
</organism>
<gene>
    <name evidence="3" type="primary">LOC139353259</name>
</gene>
<evidence type="ECO:0000313" key="2">
    <source>
        <dbReference type="Proteomes" id="UP001652628"/>
    </source>
</evidence>
<feature type="compositionally biased region" description="Acidic residues" evidence="1">
    <location>
        <begin position="1"/>
        <end position="23"/>
    </location>
</feature>
<keyword evidence="2" id="KW-1185">Reference proteome</keyword>
<accession>A0ABM4TSR5</accession>
<reference evidence="3" key="1">
    <citation type="submission" date="2025-08" db="UniProtKB">
        <authorList>
            <consortium name="RefSeq"/>
        </authorList>
    </citation>
    <scope>IDENTIFICATION</scope>
</reference>
<feature type="region of interest" description="Disordered" evidence="1">
    <location>
        <begin position="1"/>
        <end position="36"/>
    </location>
</feature>
<evidence type="ECO:0000256" key="1">
    <source>
        <dbReference type="SAM" id="MobiDB-lite"/>
    </source>
</evidence>
<protein>
    <submittedName>
        <fullName evidence="3">Potassium transport protein DDB_G0292412</fullName>
    </submittedName>
</protein>
<dbReference type="GeneID" id="139353259"/>
<name>A0ABM4TSR5_DROSZ</name>